<comment type="caution">
    <text evidence="2">The sequence shown here is derived from an EMBL/GenBank/DDBJ whole genome shotgun (WGS) entry which is preliminary data.</text>
</comment>
<organism evidence="2 3">
    <name type="scientific">Fredinandcohnia salidurans</name>
    <dbReference type="NCBI Taxonomy" id="2595041"/>
    <lineage>
        <taxon>Bacteria</taxon>
        <taxon>Bacillati</taxon>
        <taxon>Bacillota</taxon>
        <taxon>Bacilli</taxon>
        <taxon>Bacillales</taxon>
        <taxon>Bacillaceae</taxon>
        <taxon>Fredinandcohnia</taxon>
    </lineage>
</organism>
<reference evidence="3" key="1">
    <citation type="journal article" date="2019" name="Int. J. Syst. Evol. Microbiol.">
        <title>The Global Catalogue of Microorganisms (GCM) 10K type strain sequencing project: providing services to taxonomists for standard genome sequencing and annotation.</title>
        <authorList>
            <consortium name="The Broad Institute Genomics Platform"/>
            <consortium name="The Broad Institute Genome Sequencing Center for Infectious Disease"/>
            <person name="Wu L."/>
            <person name="Ma J."/>
        </authorList>
    </citation>
    <scope>NUCLEOTIDE SEQUENCE [LARGE SCALE GENOMIC DNA]</scope>
    <source>
        <strain evidence="3">CCUG 15531</strain>
    </source>
</reference>
<proteinExistence type="predicted"/>
<sequence length="81" mass="8825">MGKNGSFKNNDNQSQVERSNQDGLNQEPSNRENIFSVNAPGGVSIQVLGMDIKMSDLDITIGPDANISDIQSIFDQLSRRG</sequence>
<dbReference type="RefSeq" id="WP_099364307.1">
    <property type="nucleotide sequence ID" value="NZ_JBHUEK010000008.1"/>
</dbReference>
<feature type="compositionally biased region" description="Polar residues" evidence="1">
    <location>
        <begin position="1"/>
        <end position="36"/>
    </location>
</feature>
<protein>
    <submittedName>
        <fullName evidence="2">Uncharacterized protein</fullName>
    </submittedName>
</protein>
<keyword evidence="3" id="KW-1185">Reference proteome</keyword>
<evidence type="ECO:0000313" key="2">
    <source>
        <dbReference type="EMBL" id="MFD1778240.1"/>
    </source>
</evidence>
<name>A0ABW4MMJ4_9BACI</name>
<gene>
    <name evidence="2" type="ORF">ACFSFW_06130</name>
</gene>
<feature type="region of interest" description="Disordered" evidence="1">
    <location>
        <begin position="1"/>
        <end position="37"/>
    </location>
</feature>
<dbReference type="EMBL" id="JBHUEK010000008">
    <property type="protein sequence ID" value="MFD1778240.1"/>
    <property type="molecule type" value="Genomic_DNA"/>
</dbReference>
<evidence type="ECO:0000313" key="3">
    <source>
        <dbReference type="Proteomes" id="UP001597227"/>
    </source>
</evidence>
<dbReference type="Proteomes" id="UP001597227">
    <property type="component" value="Unassembled WGS sequence"/>
</dbReference>
<evidence type="ECO:0000256" key="1">
    <source>
        <dbReference type="SAM" id="MobiDB-lite"/>
    </source>
</evidence>
<accession>A0ABW4MMJ4</accession>